<dbReference type="InterPro" id="IPR006760">
    <property type="entry name" value="Endosulphine"/>
</dbReference>
<sequence>MSEGNENTKDLNIVDNDQKVEVNDDPSSVEVANQLEKPEDNPMPSPAQEEAVIKKKYGGLLPRKTPLISKDHDRAFFDSADWALGKGSQKSKGPLEALRPKLQPTPHHQTRSRRSAYAPADEGEVDGGSPNLAASEEHASDLDMTSDDKSHSDDQNHPN</sequence>
<protein>
    <recommendedName>
        <fullName evidence="6">Endosulphine</fullName>
    </recommendedName>
</protein>
<dbReference type="GO" id="GO:0005737">
    <property type="term" value="C:cytoplasm"/>
    <property type="evidence" value="ECO:0007669"/>
    <property type="project" value="TreeGrafter"/>
</dbReference>
<feature type="region of interest" description="Disordered" evidence="3">
    <location>
        <begin position="1"/>
        <end position="49"/>
    </location>
</feature>
<evidence type="ECO:0008006" key="6">
    <source>
        <dbReference type="Google" id="ProtNLM"/>
    </source>
</evidence>
<dbReference type="EMBL" id="JAUHHV010000001">
    <property type="protein sequence ID" value="KAK1437727.1"/>
    <property type="molecule type" value="Genomic_DNA"/>
</dbReference>
<evidence type="ECO:0000256" key="3">
    <source>
        <dbReference type="SAM" id="MobiDB-lite"/>
    </source>
</evidence>
<dbReference type="PANTHER" id="PTHR10358">
    <property type="entry name" value="ENDOSULFINE"/>
    <property type="match status" value="1"/>
</dbReference>
<feature type="compositionally biased region" description="Basic and acidic residues" evidence="3">
    <location>
        <begin position="135"/>
        <end position="159"/>
    </location>
</feature>
<comment type="caution">
    <text evidence="4">The sequence shown here is derived from an EMBL/GenBank/DDBJ whole genome shotgun (WGS) entry which is preliminary data.</text>
</comment>
<evidence type="ECO:0000313" key="4">
    <source>
        <dbReference type="EMBL" id="KAK1437727.1"/>
    </source>
</evidence>
<evidence type="ECO:0000313" key="5">
    <source>
        <dbReference type="Proteomes" id="UP001229421"/>
    </source>
</evidence>
<organism evidence="4 5">
    <name type="scientific">Tagetes erecta</name>
    <name type="common">African marigold</name>
    <dbReference type="NCBI Taxonomy" id="13708"/>
    <lineage>
        <taxon>Eukaryota</taxon>
        <taxon>Viridiplantae</taxon>
        <taxon>Streptophyta</taxon>
        <taxon>Embryophyta</taxon>
        <taxon>Tracheophyta</taxon>
        <taxon>Spermatophyta</taxon>
        <taxon>Magnoliopsida</taxon>
        <taxon>eudicotyledons</taxon>
        <taxon>Gunneridae</taxon>
        <taxon>Pentapetalae</taxon>
        <taxon>asterids</taxon>
        <taxon>campanulids</taxon>
        <taxon>Asterales</taxon>
        <taxon>Asteraceae</taxon>
        <taxon>Asteroideae</taxon>
        <taxon>Heliantheae alliance</taxon>
        <taxon>Tageteae</taxon>
        <taxon>Tagetes</taxon>
    </lineage>
</organism>
<dbReference type="AlphaFoldDB" id="A0AAD8LFW0"/>
<comment type="similarity">
    <text evidence="1 2">Belongs to the endosulfine family.</text>
</comment>
<dbReference type="Pfam" id="PF04667">
    <property type="entry name" value="Endosulfine"/>
    <property type="match status" value="1"/>
</dbReference>
<reference evidence="4" key="1">
    <citation type="journal article" date="2023" name="bioRxiv">
        <title>Improved chromosome-level genome assembly for marigold (Tagetes erecta).</title>
        <authorList>
            <person name="Jiang F."/>
            <person name="Yuan L."/>
            <person name="Wang S."/>
            <person name="Wang H."/>
            <person name="Xu D."/>
            <person name="Wang A."/>
            <person name="Fan W."/>
        </authorList>
    </citation>
    <scope>NUCLEOTIDE SEQUENCE</scope>
    <source>
        <strain evidence="4">WSJ</strain>
        <tissue evidence="4">Leaf</tissue>
    </source>
</reference>
<keyword evidence="5" id="KW-1185">Reference proteome</keyword>
<name>A0AAD8LFW0_TARER</name>
<evidence type="ECO:0000256" key="2">
    <source>
        <dbReference type="RuleBase" id="RU363120"/>
    </source>
</evidence>
<dbReference type="GO" id="GO:0004864">
    <property type="term" value="F:protein phosphatase inhibitor activity"/>
    <property type="evidence" value="ECO:0007669"/>
    <property type="project" value="TreeGrafter"/>
</dbReference>
<dbReference type="Proteomes" id="UP001229421">
    <property type="component" value="Unassembled WGS sequence"/>
</dbReference>
<feature type="region of interest" description="Disordered" evidence="3">
    <location>
        <begin position="83"/>
        <end position="159"/>
    </location>
</feature>
<proteinExistence type="inferred from homology"/>
<evidence type="ECO:0000256" key="1">
    <source>
        <dbReference type="ARBA" id="ARBA00010520"/>
    </source>
</evidence>
<accession>A0AAD8LFW0</accession>
<gene>
    <name evidence="4" type="ORF">QVD17_03523</name>
</gene>
<dbReference type="PANTHER" id="PTHR10358:SF43">
    <property type="entry name" value="ENDOSULPHINE"/>
    <property type="match status" value="1"/>
</dbReference>